<comment type="similarity">
    <text evidence="2">Belongs to the polyprenol kinase family.</text>
</comment>
<evidence type="ECO:0000256" key="10">
    <source>
        <dbReference type="SAM" id="Phobius"/>
    </source>
</evidence>
<keyword evidence="9 10" id="KW-0472">Membrane</keyword>
<keyword evidence="5 10" id="KW-0812">Transmembrane</keyword>
<dbReference type="AlphaFoldDB" id="A0A498SLS1"/>
<dbReference type="PANTHER" id="PTHR13205">
    <property type="entry name" value="TRANSMEMBRANE PROTEIN 15-RELATED"/>
    <property type="match status" value="1"/>
</dbReference>
<evidence type="ECO:0000313" key="11">
    <source>
        <dbReference type="EMBL" id="VBB32711.1"/>
    </source>
</evidence>
<evidence type="ECO:0000256" key="9">
    <source>
        <dbReference type="ARBA" id="ARBA00023136"/>
    </source>
</evidence>
<evidence type="ECO:0000256" key="4">
    <source>
        <dbReference type="ARBA" id="ARBA00022679"/>
    </source>
</evidence>
<accession>A0A498SLS1</accession>
<sequence length="481" mass="54774">MAREDHASFIFPPIFLIFWNRATPYLQRQPSFSNTKESCQTKIATLRKYFLTAAPQLMTRLGNILIDLAKEQSVNDLDSVLLELVQNADEGRLPNETNERPNDTNDDSRDLALVESESQEATELIKLIHADSTNRFERGLSRELTPDEVSKFEQAKRQLSTGRAKLRKQQTLEKVRNRTEVVVDEQQQQQQLKKSDIEHGLENDICTIIDGILPLIRQHSELIADDSFMRQLRDELLQQASVICFPGDIAPTDLFRSQLSTIIDDTLSQSLNDHLSALELHIPKRQNLLPLKVSLVCTTGIQYDFELIWFSAWLMLCAFVILEIFRSKHVSPWSAYLNSWLLIFIDKQDSPELILTPIYLLAGIFLPLFLSPINNNEYRHLYHFAGVATVGVGDSLSAIVGSQYGRLHWPKSQKTVEGSVAFALGQFTFSILICLYYLKCDIGIYHLLRILFCSLICALFEAGLPAMDNIILPVIAYLILF</sequence>
<dbReference type="InterPro" id="IPR032974">
    <property type="entry name" value="Polypren_kinase"/>
</dbReference>
<feature type="transmembrane region" description="Helical" evidence="10">
    <location>
        <begin position="307"/>
        <end position="325"/>
    </location>
</feature>
<keyword evidence="4" id="KW-0808">Transferase</keyword>
<keyword evidence="7" id="KW-0256">Endoplasmic reticulum</keyword>
<feature type="transmembrane region" description="Helical" evidence="10">
    <location>
        <begin position="353"/>
        <end position="373"/>
    </location>
</feature>
<keyword evidence="8 10" id="KW-1133">Transmembrane helix</keyword>
<evidence type="ECO:0000256" key="3">
    <source>
        <dbReference type="ARBA" id="ARBA00012132"/>
    </source>
</evidence>
<reference evidence="11 12" key="1">
    <citation type="submission" date="2018-08" db="EMBL/GenBank/DDBJ databases">
        <authorList>
            <person name="Laetsch R D."/>
            <person name="Stevens L."/>
            <person name="Kumar S."/>
            <person name="Blaxter L. M."/>
        </authorList>
    </citation>
    <scope>NUCLEOTIDE SEQUENCE [LARGE SCALE GENOMIC DNA]</scope>
</reference>
<evidence type="ECO:0000256" key="2">
    <source>
        <dbReference type="ARBA" id="ARBA00010794"/>
    </source>
</evidence>
<dbReference type="EMBL" id="UPTC01001882">
    <property type="protein sequence ID" value="VBB32711.1"/>
    <property type="molecule type" value="Genomic_DNA"/>
</dbReference>
<keyword evidence="12" id="KW-1185">Reference proteome</keyword>
<feature type="transmembrane region" description="Helical" evidence="10">
    <location>
        <begin position="419"/>
        <end position="438"/>
    </location>
</feature>
<evidence type="ECO:0000256" key="7">
    <source>
        <dbReference type="ARBA" id="ARBA00022824"/>
    </source>
</evidence>
<name>A0A498SLS1_ACAVI</name>
<dbReference type="GO" id="GO:0043048">
    <property type="term" value="P:dolichyl monophosphate biosynthetic process"/>
    <property type="evidence" value="ECO:0007669"/>
    <property type="project" value="TreeGrafter"/>
</dbReference>
<protein>
    <recommendedName>
        <fullName evidence="3">dolichol kinase</fullName>
        <ecNumber evidence="3">2.7.1.108</ecNumber>
    </recommendedName>
</protein>
<evidence type="ECO:0000256" key="1">
    <source>
        <dbReference type="ARBA" id="ARBA00004477"/>
    </source>
</evidence>
<dbReference type="STRING" id="6277.A0A498SLS1"/>
<organism evidence="11 12">
    <name type="scientific">Acanthocheilonema viteae</name>
    <name type="common">Filarial nematode worm</name>
    <name type="synonym">Dipetalonema viteae</name>
    <dbReference type="NCBI Taxonomy" id="6277"/>
    <lineage>
        <taxon>Eukaryota</taxon>
        <taxon>Metazoa</taxon>
        <taxon>Ecdysozoa</taxon>
        <taxon>Nematoda</taxon>
        <taxon>Chromadorea</taxon>
        <taxon>Rhabditida</taxon>
        <taxon>Spirurina</taxon>
        <taxon>Spiruromorpha</taxon>
        <taxon>Filarioidea</taxon>
        <taxon>Onchocercidae</taxon>
        <taxon>Acanthocheilonema</taxon>
    </lineage>
</organism>
<proteinExistence type="inferred from homology"/>
<dbReference type="Proteomes" id="UP000276991">
    <property type="component" value="Unassembled WGS sequence"/>
</dbReference>
<evidence type="ECO:0000256" key="5">
    <source>
        <dbReference type="ARBA" id="ARBA00022692"/>
    </source>
</evidence>
<keyword evidence="6" id="KW-0418">Kinase</keyword>
<dbReference type="GO" id="GO:0005789">
    <property type="term" value="C:endoplasmic reticulum membrane"/>
    <property type="evidence" value="ECO:0007669"/>
    <property type="project" value="UniProtKB-SubCell"/>
</dbReference>
<dbReference type="GO" id="GO:0004168">
    <property type="term" value="F:dolichol kinase activity"/>
    <property type="evidence" value="ECO:0007669"/>
    <property type="project" value="UniProtKB-EC"/>
</dbReference>
<comment type="subcellular location">
    <subcellularLocation>
        <location evidence="1">Endoplasmic reticulum membrane</location>
        <topology evidence="1">Multi-pass membrane protein</topology>
    </subcellularLocation>
</comment>
<evidence type="ECO:0000256" key="8">
    <source>
        <dbReference type="ARBA" id="ARBA00022989"/>
    </source>
</evidence>
<evidence type="ECO:0000256" key="6">
    <source>
        <dbReference type="ARBA" id="ARBA00022777"/>
    </source>
</evidence>
<dbReference type="PANTHER" id="PTHR13205:SF15">
    <property type="entry name" value="DOLICHOL KINASE"/>
    <property type="match status" value="1"/>
</dbReference>
<dbReference type="OrthoDB" id="377083at2759"/>
<evidence type="ECO:0000313" key="12">
    <source>
        <dbReference type="Proteomes" id="UP000276991"/>
    </source>
</evidence>
<feature type="transmembrane region" description="Helical" evidence="10">
    <location>
        <begin position="450"/>
        <end position="480"/>
    </location>
</feature>
<dbReference type="EC" id="2.7.1.108" evidence="3"/>
<gene>
    <name evidence="11" type="ORF">NAV_LOCUS7502</name>
</gene>